<feature type="transmembrane region" description="Helical" evidence="9">
    <location>
        <begin position="265"/>
        <end position="284"/>
    </location>
</feature>
<dbReference type="RefSeq" id="WP_051194572.1">
    <property type="nucleotide sequence ID" value="NZ_JBIAQY010000002.1"/>
</dbReference>
<dbReference type="PROSITE" id="PS50850">
    <property type="entry name" value="MFS"/>
    <property type="match status" value="1"/>
</dbReference>
<comment type="similarity">
    <text evidence="2">Belongs to the major facilitator superfamily. Bcr/CmlA family.</text>
</comment>
<comment type="similarity">
    <text evidence="3">Belongs to the major facilitator superfamily. TCR/Tet family.</text>
</comment>
<evidence type="ECO:0000256" key="9">
    <source>
        <dbReference type="SAM" id="Phobius"/>
    </source>
</evidence>
<dbReference type="Gene3D" id="1.20.1720.10">
    <property type="entry name" value="Multidrug resistance protein D"/>
    <property type="match status" value="1"/>
</dbReference>
<dbReference type="Proteomes" id="UP001601992">
    <property type="component" value="Unassembled WGS sequence"/>
</dbReference>
<feature type="transmembrane region" description="Helical" evidence="9">
    <location>
        <begin position="90"/>
        <end position="113"/>
    </location>
</feature>
<reference evidence="11 12" key="1">
    <citation type="submission" date="2024-10" db="EMBL/GenBank/DDBJ databases">
        <title>The Natural Products Discovery Center: Release of the First 8490 Sequenced Strains for Exploring Actinobacteria Biosynthetic Diversity.</title>
        <authorList>
            <person name="Kalkreuter E."/>
            <person name="Kautsar S.A."/>
            <person name="Yang D."/>
            <person name="Bader C.D."/>
            <person name="Teijaro C.N."/>
            <person name="Fluegel L."/>
            <person name="Davis C.M."/>
            <person name="Simpson J.R."/>
            <person name="Lauterbach L."/>
            <person name="Steele A.D."/>
            <person name="Gui C."/>
            <person name="Meng S."/>
            <person name="Li G."/>
            <person name="Viehrig K."/>
            <person name="Ye F."/>
            <person name="Su P."/>
            <person name="Kiefer A.F."/>
            <person name="Nichols A."/>
            <person name="Cepeda A.J."/>
            <person name="Yan W."/>
            <person name="Fan B."/>
            <person name="Jiang Y."/>
            <person name="Adhikari A."/>
            <person name="Zheng C.-J."/>
            <person name="Schuster L."/>
            <person name="Cowan T.M."/>
            <person name="Smanski M.J."/>
            <person name="Chevrette M.G."/>
            <person name="De Carvalho L.P.S."/>
            <person name="Shen B."/>
        </authorList>
    </citation>
    <scope>NUCLEOTIDE SEQUENCE [LARGE SCALE GENOMIC DNA]</scope>
    <source>
        <strain evidence="11 12">NPDC002593</strain>
    </source>
</reference>
<dbReference type="PANTHER" id="PTHR23502:SF132">
    <property type="entry name" value="POLYAMINE TRANSPORTER 2-RELATED"/>
    <property type="match status" value="1"/>
</dbReference>
<dbReference type="InterPro" id="IPR001958">
    <property type="entry name" value="Tet-R_TetA/multi-R_MdtG-like"/>
</dbReference>
<keyword evidence="4" id="KW-0813">Transport</keyword>
<accession>A0ABW6RUF2</accession>
<dbReference type="InterPro" id="IPR036259">
    <property type="entry name" value="MFS_trans_sf"/>
</dbReference>
<gene>
    <name evidence="11" type="ORF">ACFYXQ_07500</name>
</gene>
<evidence type="ECO:0000256" key="5">
    <source>
        <dbReference type="ARBA" id="ARBA00022475"/>
    </source>
</evidence>
<feature type="transmembrane region" description="Helical" evidence="9">
    <location>
        <begin position="349"/>
        <end position="374"/>
    </location>
</feature>
<dbReference type="InterPro" id="IPR020846">
    <property type="entry name" value="MFS_dom"/>
</dbReference>
<evidence type="ECO:0000256" key="1">
    <source>
        <dbReference type="ARBA" id="ARBA00004651"/>
    </source>
</evidence>
<dbReference type="Pfam" id="PF07690">
    <property type="entry name" value="MFS_1"/>
    <property type="match status" value="1"/>
</dbReference>
<evidence type="ECO:0000256" key="8">
    <source>
        <dbReference type="ARBA" id="ARBA00023136"/>
    </source>
</evidence>
<evidence type="ECO:0000256" key="7">
    <source>
        <dbReference type="ARBA" id="ARBA00022989"/>
    </source>
</evidence>
<dbReference type="InterPro" id="IPR011701">
    <property type="entry name" value="MFS"/>
</dbReference>
<evidence type="ECO:0000313" key="12">
    <source>
        <dbReference type="Proteomes" id="UP001601992"/>
    </source>
</evidence>
<dbReference type="SUPFAM" id="SSF103473">
    <property type="entry name" value="MFS general substrate transporter"/>
    <property type="match status" value="1"/>
</dbReference>
<dbReference type="NCBIfam" id="TIGR00710">
    <property type="entry name" value="efflux_Bcr_CflA"/>
    <property type="match status" value="1"/>
</dbReference>
<dbReference type="PRINTS" id="PR01035">
    <property type="entry name" value="TCRTETA"/>
</dbReference>
<feature type="transmembrane region" description="Helical" evidence="9">
    <location>
        <begin position="319"/>
        <end position="337"/>
    </location>
</feature>
<keyword evidence="6 9" id="KW-0812">Transmembrane</keyword>
<keyword evidence="7 9" id="KW-1133">Transmembrane helix</keyword>
<evidence type="ECO:0000313" key="11">
    <source>
        <dbReference type="EMBL" id="MFF3567616.1"/>
    </source>
</evidence>
<protein>
    <submittedName>
        <fullName evidence="11">Multidrug effflux MFS transporter</fullName>
    </submittedName>
</protein>
<evidence type="ECO:0000256" key="3">
    <source>
        <dbReference type="ARBA" id="ARBA00007520"/>
    </source>
</evidence>
<evidence type="ECO:0000256" key="4">
    <source>
        <dbReference type="ARBA" id="ARBA00022448"/>
    </source>
</evidence>
<evidence type="ECO:0000259" key="10">
    <source>
        <dbReference type="PROSITE" id="PS50850"/>
    </source>
</evidence>
<dbReference type="InterPro" id="IPR004812">
    <property type="entry name" value="Efflux_drug-R_Bcr/CmlA"/>
</dbReference>
<sequence length="423" mass="42429">MTTSNIRDAVPVSPPEGANRIRLVLVLGMLTALGPFTVDMYLPALPTISAHFRTTDTAVQLTLTGTLAGLAIGQLVVGPLSDSYGRRRPLLIGTAVHVSASVACFFAPSVAALGALRALQGFGAAATGVIAMAVVRDLFAGRAAAVVLSRLMLVMGVAPILAPSVGGLVLSAVSWQGVFLVLAGLGAGMMLLGTCALSETLPPDARAERGISHGLNGYRTLIGDPRFLVLVLVCGLGRSVLWAYIAGSSFVMQGQFGLTSQTYGFAFAAGAVVLIGASQLNVVLLKRWSPLRISLVSLLVSTTVGVAFIVLAATATGGFAGFALPVLALLGATGFVMPNAPALALSRHGAIAGTAAAMVGFAQFGAAAVVAPIVGLLGNTSLAVAIVTTASAGLGFAALGAVSRRRPPVPGATPSARASPVSG</sequence>
<feature type="transmembrane region" description="Helical" evidence="9">
    <location>
        <begin position="151"/>
        <end position="172"/>
    </location>
</feature>
<dbReference type="PANTHER" id="PTHR23502">
    <property type="entry name" value="MAJOR FACILITATOR SUPERFAMILY"/>
    <property type="match status" value="1"/>
</dbReference>
<feature type="transmembrane region" description="Helical" evidence="9">
    <location>
        <begin position="178"/>
        <end position="197"/>
    </location>
</feature>
<organism evidence="11 12">
    <name type="scientific">Nocardia jiangxiensis</name>
    <dbReference type="NCBI Taxonomy" id="282685"/>
    <lineage>
        <taxon>Bacteria</taxon>
        <taxon>Bacillati</taxon>
        <taxon>Actinomycetota</taxon>
        <taxon>Actinomycetes</taxon>
        <taxon>Mycobacteriales</taxon>
        <taxon>Nocardiaceae</taxon>
        <taxon>Nocardia</taxon>
    </lineage>
</organism>
<feature type="transmembrane region" description="Helical" evidence="9">
    <location>
        <begin position="21"/>
        <end position="38"/>
    </location>
</feature>
<keyword evidence="8 9" id="KW-0472">Membrane</keyword>
<name>A0ABW6RUF2_9NOCA</name>
<dbReference type="CDD" id="cd17320">
    <property type="entry name" value="MFS_MdfA_MDR_like"/>
    <property type="match status" value="1"/>
</dbReference>
<dbReference type="PROSITE" id="PS00216">
    <property type="entry name" value="SUGAR_TRANSPORT_1"/>
    <property type="match status" value="1"/>
</dbReference>
<feature type="transmembrane region" description="Helical" evidence="9">
    <location>
        <begin position="380"/>
        <end position="402"/>
    </location>
</feature>
<dbReference type="EMBL" id="JBIAQY010000002">
    <property type="protein sequence ID" value="MFF3567616.1"/>
    <property type="molecule type" value="Genomic_DNA"/>
</dbReference>
<comment type="caution">
    <text evidence="11">The sequence shown here is derived from an EMBL/GenBank/DDBJ whole genome shotgun (WGS) entry which is preliminary data.</text>
</comment>
<dbReference type="InterPro" id="IPR005829">
    <property type="entry name" value="Sugar_transporter_CS"/>
</dbReference>
<evidence type="ECO:0000256" key="6">
    <source>
        <dbReference type="ARBA" id="ARBA00022692"/>
    </source>
</evidence>
<keyword evidence="5" id="KW-1003">Cell membrane</keyword>
<feature type="transmembrane region" description="Helical" evidence="9">
    <location>
        <begin position="58"/>
        <end position="78"/>
    </location>
</feature>
<feature type="transmembrane region" description="Helical" evidence="9">
    <location>
        <begin position="291"/>
        <end position="313"/>
    </location>
</feature>
<proteinExistence type="inferred from homology"/>
<evidence type="ECO:0000256" key="2">
    <source>
        <dbReference type="ARBA" id="ARBA00006236"/>
    </source>
</evidence>
<feature type="transmembrane region" description="Helical" evidence="9">
    <location>
        <begin position="119"/>
        <end position="139"/>
    </location>
</feature>
<comment type="subcellular location">
    <subcellularLocation>
        <location evidence="1">Cell membrane</location>
        <topology evidence="1">Multi-pass membrane protein</topology>
    </subcellularLocation>
</comment>
<feature type="domain" description="Major facilitator superfamily (MFS) profile" evidence="10">
    <location>
        <begin position="23"/>
        <end position="407"/>
    </location>
</feature>
<feature type="transmembrane region" description="Helical" evidence="9">
    <location>
        <begin position="227"/>
        <end position="245"/>
    </location>
</feature>
<keyword evidence="12" id="KW-1185">Reference proteome</keyword>